<protein>
    <submittedName>
        <fullName evidence="1">Uncharacterized protein</fullName>
    </submittedName>
</protein>
<dbReference type="OrthoDB" id="75807at2759"/>
<dbReference type="Proteomes" id="UP000249218">
    <property type="component" value="Unassembled WGS sequence"/>
</dbReference>
<gene>
    <name evidence="1" type="primary">HaOG203233</name>
    <name evidence="1" type="ORF">B5X24_HaOG203233</name>
</gene>
<reference evidence="1 2" key="1">
    <citation type="journal article" date="2017" name="BMC Biol.">
        <title>Genomic innovations, transcriptional plasticity and gene loss underlying the evolution and divergence of two highly polyphagous and invasive Helicoverpa pest species.</title>
        <authorList>
            <person name="Pearce S.L."/>
            <person name="Clarke D.F."/>
            <person name="East P.D."/>
            <person name="Elfekih S."/>
            <person name="Gordon K.H."/>
            <person name="Jermiin L.S."/>
            <person name="McGaughran A."/>
            <person name="Oakeshott J.G."/>
            <person name="Papanikolaou A."/>
            <person name="Perera O.P."/>
            <person name="Rane R.V."/>
            <person name="Richards S."/>
            <person name="Tay W.T."/>
            <person name="Walsh T.K."/>
            <person name="Anderson A."/>
            <person name="Anderson C.J."/>
            <person name="Asgari S."/>
            <person name="Board P.G."/>
            <person name="Bretschneider A."/>
            <person name="Campbell P.M."/>
            <person name="Chertemps T."/>
            <person name="Christeller J.T."/>
            <person name="Coppin C.W."/>
            <person name="Downes S.J."/>
            <person name="Duan G."/>
            <person name="Farnsworth C.A."/>
            <person name="Good R.T."/>
            <person name="Han L.B."/>
            <person name="Han Y.C."/>
            <person name="Hatje K."/>
            <person name="Horne I."/>
            <person name="Huang Y.P."/>
            <person name="Hughes D.S."/>
            <person name="Jacquin-Joly E."/>
            <person name="James W."/>
            <person name="Jhangiani S."/>
            <person name="Kollmar M."/>
            <person name="Kuwar S.S."/>
            <person name="Li S."/>
            <person name="Liu N.Y."/>
            <person name="Maibeche M.T."/>
            <person name="Miller J.R."/>
            <person name="Montagne N."/>
            <person name="Perry T."/>
            <person name="Qu J."/>
            <person name="Song S.V."/>
            <person name="Sutton G.G."/>
            <person name="Vogel H."/>
            <person name="Walenz B.P."/>
            <person name="Xu W."/>
            <person name="Zhang H.J."/>
            <person name="Zou Z."/>
            <person name="Batterham P."/>
            <person name="Edwards O.R."/>
            <person name="Feyereisen R."/>
            <person name="Gibbs R.A."/>
            <person name="Heckel D.G."/>
            <person name="McGrath A."/>
            <person name="Robin C."/>
            <person name="Scherer S.E."/>
            <person name="Worley K.C."/>
            <person name="Wu Y.D."/>
        </authorList>
    </citation>
    <scope>NUCLEOTIDE SEQUENCE [LARGE SCALE GENOMIC DNA]</scope>
    <source>
        <strain evidence="1">Harm_GR_Male_#8</strain>
        <tissue evidence="1">Whole organism</tissue>
    </source>
</reference>
<dbReference type="EMBL" id="KZ149927">
    <property type="protein sequence ID" value="PZC77520.1"/>
    <property type="molecule type" value="Genomic_DNA"/>
</dbReference>
<name>A0A2W1BXH9_HELAM</name>
<proteinExistence type="predicted"/>
<keyword evidence="2" id="KW-1185">Reference proteome</keyword>
<evidence type="ECO:0000313" key="1">
    <source>
        <dbReference type="EMBL" id="PZC77520.1"/>
    </source>
</evidence>
<sequence length="102" mass="11027">MHLEVDCGSSRGKVPPPRIPQQWELQKSALDASGPSRFVLVEEGAITPPPSKENQLVFTSSTGVIILDEGQGEVDEHMLVDANIEMVGFPPGPLTSFTRPEC</sequence>
<organism evidence="1 2">
    <name type="scientific">Helicoverpa armigera</name>
    <name type="common">Cotton bollworm</name>
    <name type="synonym">Heliothis armigera</name>
    <dbReference type="NCBI Taxonomy" id="29058"/>
    <lineage>
        <taxon>Eukaryota</taxon>
        <taxon>Metazoa</taxon>
        <taxon>Ecdysozoa</taxon>
        <taxon>Arthropoda</taxon>
        <taxon>Hexapoda</taxon>
        <taxon>Insecta</taxon>
        <taxon>Pterygota</taxon>
        <taxon>Neoptera</taxon>
        <taxon>Endopterygota</taxon>
        <taxon>Lepidoptera</taxon>
        <taxon>Glossata</taxon>
        <taxon>Ditrysia</taxon>
        <taxon>Noctuoidea</taxon>
        <taxon>Noctuidae</taxon>
        <taxon>Heliothinae</taxon>
        <taxon>Helicoverpa</taxon>
    </lineage>
</organism>
<accession>A0A2W1BXH9</accession>
<dbReference type="AlphaFoldDB" id="A0A2W1BXH9"/>
<evidence type="ECO:0000313" key="2">
    <source>
        <dbReference type="Proteomes" id="UP000249218"/>
    </source>
</evidence>